<dbReference type="NCBIfam" id="NF004283">
    <property type="entry name" value="PRK05692.1"/>
    <property type="match status" value="1"/>
</dbReference>
<dbReference type="GO" id="GO:0004419">
    <property type="term" value="F:hydroxymethylglutaryl-CoA lyase activity"/>
    <property type="evidence" value="ECO:0007669"/>
    <property type="project" value="TreeGrafter"/>
</dbReference>
<dbReference type="AlphaFoldDB" id="A0A2T0ZXL9"/>
<protein>
    <submittedName>
        <fullName evidence="5">Hydroxymethylglutaryl-CoA lyase</fullName>
    </submittedName>
</protein>
<dbReference type="CDD" id="cd07938">
    <property type="entry name" value="DRE_TIM_HMGL"/>
    <property type="match status" value="1"/>
</dbReference>
<dbReference type="PANTHER" id="PTHR42738">
    <property type="entry name" value="HYDROXYMETHYLGLUTARYL-COA LYASE"/>
    <property type="match status" value="1"/>
</dbReference>
<comment type="caution">
    <text evidence="5">The sequence shown here is derived from an EMBL/GenBank/DDBJ whole genome shotgun (WGS) entry which is preliminary data.</text>
</comment>
<reference evidence="5 6" key="1">
    <citation type="submission" date="2018-03" db="EMBL/GenBank/DDBJ databases">
        <title>Genomic Encyclopedia of Archaeal and Bacterial Type Strains, Phase II (KMG-II): from individual species to whole genera.</title>
        <authorList>
            <person name="Goeker M."/>
        </authorList>
    </citation>
    <scope>NUCLEOTIDE SEQUENCE [LARGE SCALE GENOMIC DNA]</scope>
    <source>
        <strain evidence="5 6">DSM 100065</strain>
    </source>
</reference>
<dbReference type="Pfam" id="PF00682">
    <property type="entry name" value="HMGL-like"/>
    <property type="match status" value="1"/>
</dbReference>
<keyword evidence="3 5" id="KW-0456">Lyase</keyword>
<dbReference type="PANTHER" id="PTHR42738:SF7">
    <property type="entry name" value="HYDROXYMETHYLGLUTARYL-COA LYASE"/>
    <property type="match status" value="1"/>
</dbReference>
<dbReference type="FunFam" id="3.20.20.70:FF:000071">
    <property type="entry name" value="Hydroxymethylglutaryl-CoA lyase"/>
    <property type="match status" value="1"/>
</dbReference>
<dbReference type="InterPro" id="IPR000891">
    <property type="entry name" value="PYR_CT"/>
</dbReference>
<keyword evidence="2" id="KW-0479">Metal-binding</keyword>
<dbReference type="Gene3D" id="3.20.20.70">
    <property type="entry name" value="Aldolase class I"/>
    <property type="match status" value="1"/>
</dbReference>
<evidence type="ECO:0000256" key="2">
    <source>
        <dbReference type="ARBA" id="ARBA00022723"/>
    </source>
</evidence>
<proteinExistence type="inferred from homology"/>
<feature type="domain" description="Pyruvate carboxyltransferase" evidence="4">
    <location>
        <begin position="26"/>
        <end position="294"/>
    </location>
</feature>
<evidence type="ECO:0000256" key="3">
    <source>
        <dbReference type="ARBA" id="ARBA00023239"/>
    </source>
</evidence>
<keyword evidence="6" id="KW-1185">Reference proteome</keyword>
<dbReference type="InterPro" id="IPR013785">
    <property type="entry name" value="Aldolase_TIM"/>
</dbReference>
<sequence length="324" mass="33673">MNELLEASGSTAVAHPAYYRGMAEQLTIVEVSPRDGLQNEKTLLTTGAKVDLIEQLIGAGARRIEAVSFVHPKMVPAMADAEAVMEAIPRRDDVSYIGLVLNPRGWTRAKAAGVDEINVVACASETFSEKNQNSTIEGIISDSEEVLAAAKAEGVPATLTITVAFGCPFEGEVDPDVVIDLARRGAAAGATEIAIGDTIGVGVPTQVTHLIDGIRREVGDGVGLRAHFHNTRNTGFANAAAALGVGVRVLDSSAGGIGGCPFAPRATGNIATEDLLYLAHRMGYETGMDIDALFPVASFLAGQLEHDTPALVSKAGNFPGSLGK</sequence>
<accession>A0A2T0ZXL9</accession>
<dbReference type="EMBL" id="PVUE01000012">
    <property type="protein sequence ID" value="PRZ40987.1"/>
    <property type="molecule type" value="Genomic_DNA"/>
</dbReference>
<dbReference type="GO" id="GO:0046872">
    <property type="term" value="F:metal ion binding"/>
    <property type="evidence" value="ECO:0007669"/>
    <property type="project" value="UniProtKB-KW"/>
</dbReference>
<dbReference type="Proteomes" id="UP000237752">
    <property type="component" value="Unassembled WGS sequence"/>
</dbReference>
<comment type="similarity">
    <text evidence="1">Belongs to the HMG-CoA lyase family.</text>
</comment>
<dbReference type="InterPro" id="IPR043594">
    <property type="entry name" value="HMGL"/>
</dbReference>
<dbReference type="SUPFAM" id="SSF51569">
    <property type="entry name" value="Aldolase"/>
    <property type="match status" value="1"/>
</dbReference>
<gene>
    <name evidence="5" type="ORF">CLV47_11220</name>
</gene>
<dbReference type="GO" id="GO:0006552">
    <property type="term" value="P:L-leucine catabolic process"/>
    <property type="evidence" value="ECO:0007669"/>
    <property type="project" value="TreeGrafter"/>
</dbReference>
<dbReference type="PROSITE" id="PS50991">
    <property type="entry name" value="PYR_CT"/>
    <property type="match status" value="1"/>
</dbReference>
<name>A0A2T0ZXL9_9ACTN</name>
<evidence type="ECO:0000259" key="4">
    <source>
        <dbReference type="PROSITE" id="PS50991"/>
    </source>
</evidence>
<evidence type="ECO:0000313" key="5">
    <source>
        <dbReference type="EMBL" id="PRZ40987.1"/>
    </source>
</evidence>
<evidence type="ECO:0000313" key="6">
    <source>
        <dbReference type="Proteomes" id="UP000237752"/>
    </source>
</evidence>
<dbReference type="GO" id="GO:0046951">
    <property type="term" value="P:ketone body biosynthetic process"/>
    <property type="evidence" value="ECO:0007669"/>
    <property type="project" value="TreeGrafter"/>
</dbReference>
<evidence type="ECO:0000256" key="1">
    <source>
        <dbReference type="ARBA" id="ARBA00009405"/>
    </source>
</evidence>
<organism evidence="5 6">
    <name type="scientific">Antricoccus suffuscus</name>
    <dbReference type="NCBI Taxonomy" id="1629062"/>
    <lineage>
        <taxon>Bacteria</taxon>
        <taxon>Bacillati</taxon>
        <taxon>Actinomycetota</taxon>
        <taxon>Actinomycetes</taxon>
        <taxon>Geodermatophilales</taxon>
        <taxon>Antricoccaceae</taxon>
        <taxon>Antricoccus</taxon>
    </lineage>
</organism>